<evidence type="ECO:0000313" key="1">
    <source>
        <dbReference type="EMBL" id="SMC17938.1"/>
    </source>
</evidence>
<sequence length="169" mass="17523">MLATTLDELDAIRADCKAMVTRRAALSAGVALIPLPGLDLGTDVAVLLRLIPAINHRFGLSPAQIAALEPALGKLVWVGIGSVGSEMVGRWVSRQLLLRLLRARGGRMVGKSLVKFVPVLGQAVAAGLGFSAMKLAGDTHVDDCYAVARHVLQVRSAPALVTPGTSAAG</sequence>
<dbReference type="STRING" id="1121001.SAMN02745857_00434"/>
<proteinExistence type="predicted"/>
<dbReference type="EMBL" id="FWXD01000002">
    <property type="protein sequence ID" value="SMC17938.1"/>
    <property type="molecule type" value="Genomic_DNA"/>
</dbReference>
<dbReference type="AlphaFoldDB" id="A0A1W1X2I8"/>
<dbReference type="OrthoDB" id="2646363at2"/>
<dbReference type="Proteomes" id="UP000192761">
    <property type="component" value="Unassembled WGS sequence"/>
</dbReference>
<reference evidence="1 2" key="1">
    <citation type="submission" date="2017-04" db="EMBL/GenBank/DDBJ databases">
        <authorList>
            <person name="Afonso C.L."/>
            <person name="Miller P.J."/>
            <person name="Scott M.A."/>
            <person name="Spackman E."/>
            <person name="Goraichik I."/>
            <person name="Dimitrov K.M."/>
            <person name="Suarez D.L."/>
            <person name="Swayne D.E."/>
        </authorList>
    </citation>
    <scope>NUCLEOTIDE SEQUENCE [LARGE SCALE GENOMIC DNA]</scope>
    <source>
        <strain evidence="1 2">DSM 23236</strain>
    </source>
</reference>
<evidence type="ECO:0000313" key="2">
    <source>
        <dbReference type="Proteomes" id="UP000192761"/>
    </source>
</evidence>
<accession>A0A1W1X2I8</accession>
<name>A0A1W1X2I8_9NEIS</name>
<evidence type="ECO:0008006" key="3">
    <source>
        <dbReference type="Google" id="ProtNLM"/>
    </source>
</evidence>
<gene>
    <name evidence="1" type="ORF">SAMN02745857_00434</name>
</gene>
<keyword evidence="2" id="KW-1185">Reference proteome</keyword>
<dbReference type="RefSeq" id="WP_084088904.1">
    <property type="nucleotide sequence ID" value="NZ_FWXD01000002.1"/>
</dbReference>
<protein>
    <recommendedName>
        <fullName evidence="3">DUF697 domain-containing protein</fullName>
    </recommendedName>
</protein>
<organism evidence="1 2">
    <name type="scientific">Andreprevotia lacus DSM 23236</name>
    <dbReference type="NCBI Taxonomy" id="1121001"/>
    <lineage>
        <taxon>Bacteria</taxon>
        <taxon>Pseudomonadati</taxon>
        <taxon>Pseudomonadota</taxon>
        <taxon>Betaproteobacteria</taxon>
        <taxon>Neisseriales</taxon>
        <taxon>Chitinibacteraceae</taxon>
        <taxon>Andreprevotia</taxon>
    </lineage>
</organism>